<comment type="subcellular location">
    <subcellularLocation>
        <location evidence="1">Cell outer membrane</location>
        <topology evidence="1">Multi-pass membrane protein</topology>
    </subcellularLocation>
</comment>
<dbReference type="GO" id="GO:0044718">
    <property type="term" value="P:siderophore transmembrane transport"/>
    <property type="evidence" value="ECO:0007669"/>
    <property type="project" value="TreeGrafter"/>
</dbReference>
<dbReference type="InterPro" id="IPR036942">
    <property type="entry name" value="Beta-barrel_TonB_sf"/>
</dbReference>
<dbReference type="GO" id="GO:0009279">
    <property type="term" value="C:cell outer membrane"/>
    <property type="evidence" value="ECO:0007669"/>
    <property type="project" value="UniProtKB-SubCell"/>
</dbReference>
<evidence type="ECO:0000256" key="2">
    <source>
        <dbReference type="ARBA" id="ARBA00022448"/>
    </source>
</evidence>
<keyword evidence="3" id="KW-1134">Transmembrane beta strand</keyword>
<keyword evidence="4" id="KW-0812">Transmembrane</keyword>
<dbReference type="AlphaFoldDB" id="A0AAU7DDE4"/>
<feature type="domain" description="TonB-dependent transporter Oar-like beta-barrel" evidence="8">
    <location>
        <begin position="241"/>
        <end position="1078"/>
    </location>
</feature>
<keyword evidence="2" id="KW-0813">Transport</keyword>
<keyword evidence="6" id="KW-0998">Cell outer membrane</keyword>
<evidence type="ECO:0000256" key="6">
    <source>
        <dbReference type="ARBA" id="ARBA00023237"/>
    </source>
</evidence>
<dbReference type="SUPFAM" id="SSF56935">
    <property type="entry name" value="Porins"/>
    <property type="match status" value="1"/>
</dbReference>
<feature type="compositionally biased region" description="Gly residues" evidence="7">
    <location>
        <begin position="192"/>
        <end position="202"/>
    </location>
</feature>
<name>A0AAU7DDE4_9BACT</name>
<keyword evidence="9" id="KW-0675">Receptor</keyword>
<dbReference type="Gene3D" id="2.60.40.1120">
    <property type="entry name" value="Carboxypeptidase-like, regulatory domain"/>
    <property type="match status" value="1"/>
</dbReference>
<dbReference type="Pfam" id="PF25183">
    <property type="entry name" value="OMP_b-brl_4"/>
    <property type="match status" value="1"/>
</dbReference>
<feature type="region of interest" description="Disordered" evidence="7">
    <location>
        <begin position="181"/>
        <end position="202"/>
    </location>
</feature>
<dbReference type="PANTHER" id="PTHR30069">
    <property type="entry name" value="TONB-DEPENDENT OUTER MEMBRANE RECEPTOR"/>
    <property type="match status" value="1"/>
</dbReference>
<keyword evidence="5" id="KW-0472">Membrane</keyword>
<accession>A0AAU7DDE4</accession>
<sequence length="1085" mass="115473">MLLLCCGLAAARGQTAVDGAVHGVVVDASGAAVRGARVQVEESATGFVTRVVSDKGGEFLVARVPVEIYRVVVEAAGFERLVLPGVVVETGAVTGVDARLRVAGVATAVTVTAAAEVSEPESAAAVGSTVTAGEIERLPVNGRRWQTFALLTPEANPDAAGLLSFRGLAVTQNSTVVDGAEDDQSFGAVPRGTGGEGNRGYGRQGGAAYTFSQEAVREFRVSGQNYSAVYGHAAGGVVTTVSKSGTNAMHGTGFYLARSSALAAANPFSIATHYADGVVTSATVKPHDLRQQFGGSVGGAAVRDRLFYFYAFDQQRRGFPAVSSPRAAAFYSLTSTQIGVLATRGVTSSKVNAALNYLDSLTGTVARRQDQTVNFGKFDWQASAKNRLSVQYDRARSSSPGGVRSAAVVARGRASLGSSYVKVDTLLGRWLWSGSAKFSNEVRVAVGRDFQYQQASASLPQEPAVGPGGYAPEVAIGPNGLTFGTPSSLGRKAYPDERRVQFADMMTWVHGHHQLQVGGDVSLVHDYIDSLSDQEGAFHYDSGTTKGHAGGLVDWITDYTFNVNTYPNGGCPTIHSALHDFCFTSFAQSFGQAAVTFDTQEWAGYMQDRWQARRGLTIDAGVRYEYELLPFPQRPNGNIDAAFGRRGATSVFPEDRNNFGPRVGVAWQPLGVGRGVVRVGYGLFYGRLPGATVRSALVNTALPNSATHVRITPTTVTNCPQVADQGFGYACAYLTTPPAAVSTTTSATVFDRGFRLPAVQQGSVTMERMVGAGVVGSATYLMNLDRQLPNSVDINIAPASAVETFQLQGGTGARGVRDGETFALPVYTQRVDASFGPVTDIVSNANASYNALVLEARRRSVGGLEFRASWTWSKAIDFGQSAGATPLQNGQLDPFDLRYDKGLSALNFPHKLVLSAVWEPRVSSERRWLRLAANGWMMAPLFTERSGRPYSLNIYGGRRLTGGHQSINGSGGAVYLPTVGRNTLRLPDAANLDLRVSRMVRVTEKVRLKGVAEIFNVTNRVNYSAIMQRAFLVETAANGVTPLVFQDAATVAAEGLNVQPFGTFTAASTSQTQERQVQLGVRLEF</sequence>
<dbReference type="SUPFAM" id="SSF49464">
    <property type="entry name" value="Carboxypeptidase regulatory domain-like"/>
    <property type="match status" value="1"/>
</dbReference>
<evidence type="ECO:0000259" key="8">
    <source>
        <dbReference type="Pfam" id="PF25183"/>
    </source>
</evidence>
<evidence type="ECO:0000256" key="3">
    <source>
        <dbReference type="ARBA" id="ARBA00022452"/>
    </source>
</evidence>
<protein>
    <submittedName>
        <fullName evidence="9">TonB-dependent receptor</fullName>
    </submittedName>
</protein>
<evidence type="ECO:0000256" key="7">
    <source>
        <dbReference type="SAM" id="MobiDB-lite"/>
    </source>
</evidence>
<dbReference type="InterPro" id="IPR057601">
    <property type="entry name" value="Oar-like_b-barrel"/>
</dbReference>
<dbReference type="EMBL" id="CP121195">
    <property type="protein sequence ID" value="XBH15345.1"/>
    <property type="molecule type" value="Genomic_DNA"/>
</dbReference>
<dbReference type="GO" id="GO:0015344">
    <property type="term" value="F:siderophore uptake transmembrane transporter activity"/>
    <property type="evidence" value="ECO:0007669"/>
    <property type="project" value="TreeGrafter"/>
</dbReference>
<gene>
    <name evidence="9" type="ORF">P8936_17825</name>
</gene>
<evidence type="ECO:0000256" key="4">
    <source>
        <dbReference type="ARBA" id="ARBA00022692"/>
    </source>
</evidence>
<dbReference type="PANTHER" id="PTHR30069:SF46">
    <property type="entry name" value="OAR PROTEIN"/>
    <property type="match status" value="1"/>
</dbReference>
<evidence type="ECO:0000256" key="1">
    <source>
        <dbReference type="ARBA" id="ARBA00004571"/>
    </source>
</evidence>
<dbReference type="Pfam" id="PF13620">
    <property type="entry name" value="CarboxypepD_reg"/>
    <property type="match status" value="1"/>
</dbReference>
<proteinExistence type="predicted"/>
<dbReference type="Gene3D" id="2.40.170.20">
    <property type="entry name" value="TonB-dependent receptor, beta-barrel domain"/>
    <property type="match status" value="1"/>
</dbReference>
<organism evidence="9">
    <name type="scientific">Edaphobacter paludis</name>
    <dbReference type="NCBI Taxonomy" id="3035702"/>
    <lineage>
        <taxon>Bacteria</taxon>
        <taxon>Pseudomonadati</taxon>
        <taxon>Acidobacteriota</taxon>
        <taxon>Terriglobia</taxon>
        <taxon>Terriglobales</taxon>
        <taxon>Acidobacteriaceae</taxon>
        <taxon>Edaphobacter</taxon>
    </lineage>
</organism>
<reference evidence="9" key="1">
    <citation type="submission" date="2023-03" db="EMBL/GenBank/DDBJ databases">
        <title>Edaphobacter sp.</title>
        <authorList>
            <person name="Huber K.J."/>
            <person name="Papendorf J."/>
            <person name="Pilke C."/>
            <person name="Bunk B."/>
            <person name="Sproeer C."/>
            <person name="Pester M."/>
        </authorList>
    </citation>
    <scope>NUCLEOTIDE SEQUENCE</scope>
    <source>
        <strain evidence="9">DSM 109920</strain>
    </source>
</reference>
<dbReference type="InterPro" id="IPR008969">
    <property type="entry name" value="CarboxyPept-like_regulatory"/>
</dbReference>
<evidence type="ECO:0000313" key="9">
    <source>
        <dbReference type="EMBL" id="XBH15345.1"/>
    </source>
</evidence>
<dbReference type="InterPro" id="IPR039426">
    <property type="entry name" value="TonB-dep_rcpt-like"/>
</dbReference>
<dbReference type="RefSeq" id="WP_348270217.1">
    <property type="nucleotide sequence ID" value="NZ_CP121195.1"/>
</dbReference>
<evidence type="ECO:0000256" key="5">
    <source>
        <dbReference type="ARBA" id="ARBA00023136"/>
    </source>
</evidence>